<evidence type="ECO:0000256" key="2">
    <source>
        <dbReference type="ARBA" id="ARBA00022729"/>
    </source>
</evidence>
<dbReference type="PROSITE" id="PS51120">
    <property type="entry name" value="LDLRB"/>
    <property type="match status" value="2"/>
</dbReference>
<keyword evidence="4" id="KW-1015">Disulfide bond</keyword>
<accession>A0A5B7CSI2</accession>
<keyword evidence="7" id="KW-0675">Receptor</keyword>
<feature type="repeat" description="LDL-receptor class B" evidence="6">
    <location>
        <begin position="125"/>
        <end position="167"/>
    </location>
</feature>
<organism evidence="7 8">
    <name type="scientific">Portunus trituberculatus</name>
    <name type="common">Swimming crab</name>
    <name type="synonym">Neptunus trituberculatus</name>
    <dbReference type="NCBI Taxonomy" id="210409"/>
    <lineage>
        <taxon>Eukaryota</taxon>
        <taxon>Metazoa</taxon>
        <taxon>Ecdysozoa</taxon>
        <taxon>Arthropoda</taxon>
        <taxon>Crustacea</taxon>
        <taxon>Multicrustacea</taxon>
        <taxon>Malacostraca</taxon>
        <taxon>Eumalacostraca</taxon>
        <taxon>Eucarida</taxon>
        <taxon>Decapoda</taxon>
        <taxon>Pleocyemata</taxon>
        <taxon>Brachyura</taxon>
        <taxon>Eubrachyura</taxon>
        <taxon>Portunoidea</taxon>
        <taxon>Portunidae</taxon>
        <taxon>Portuninae</taxon>
        <taxon>Portunus</taxon>
    </lineage>
</organism>
<gene>
    <name evidence="7" type="primary">LRP1_3</name>
    <name evidence="7" type="ORF">E2C01_005136</name>
</gene>
<dbReference type="OrthoDB" id="21182at2759"/>
<reference evidence="7 8" key="1">
    <citation type="submission" date="2019-05" db="EMBL/GenBank/DDBJ databases">
        <title>Another draft genome of Portunus trituberculatus and its Hox gene families provides insights of decapod evolution.</title>
        <authorList>
            <person name="Jeong J.-H."/>
            <person name="Song I."/>
            <person name="Kim S."/>
            <person name="Choi T."/>
            <person name="Kim D."/>
            <person name="Ryu S."/>
            <person name="Kim W."/>
        </authorList>
    </citation>
    <scope>NUCLEOTIDE SEQUENCE [LARGE SCALE GENOMIC DNA]</scope>
    <source>
        <tissue evidence="7">Muscle</tissue>
    </source>
</reference>
<keyword evidence="7" id="KW-0449">Lipoprotein</keyword>
<dbReference type="InterPro" id="IPR011042">
    <property type="entry name" value="6-blade_b-propeller_TolB-like"/>
</dbReference>
<dbReference type="SMART" id="SM00135">
    <property type="entry name" value="LY"/>
    <property type="match status" value="4"/>
</dbReference>
<keyword evidence="3" id="KW-0677">Repeat</keyword>
<keyword evidence="5" id="KW-0325">Glycoprotein</keyword>
<name>A0A5B7CSI2_PORTR</name>
<keyword evidence="8" id="KW-1185">Reference proteome</keyword>
<evidence type="ECO:0000256" key="5">
    <source>
        <dbReference type="ARBA" id="ARBA00023180"/>
    </source>
</evidence>
<evidence type="ECO:0000256" key="6">
    <source>
        <dbReference type="PROSITE-ProRule" id="PRU00461"/>
    </source>
</evidence>
<evidence type="ECO:0000313" key="7">
    <source>
        <dbReference type="EMBL" id="MPC12440.1"/>
    </source>
</evidence>
<sequence>MDVSILVQLDSSIRIHSVDVLYGEEPIAFWSNLHHHQLHAMEVPRPFEQGSSVTQGTTQNHSRIIQKELNSPMGVAVDWVAKVLYVVNSGDRTIVALSIDGSKKVTIISTETERMYDVVVDPLSGQLFFGDWGVPAINVAKMDGRLNRPLVVSNILAPAGLAIDYPTRRLYWADMKTNKVETVKLDGSDRQLVKHFSHEDGIPLSLDVFEDFVYFTTLHTNTVNNINKFGNNNPGIMPISQHSMKVTDVLIVQEQKQDYRSECYVC</sequence>
<dbReference type="EMBL" id="VSRR010000217">
    <property type="protein sequence ID" value="MPC12440.1"/>
    <property type="molecule type" value="Genomic_DNA"/>
</dbReference>
<evidence type="ECO:0000313" key="8">
    <source>
        <dbReference type="Proteomes" id="UP000324222"/>
    </source>
</evidence>
<dbReference type="FunFam" id="2.120.10.30:FF:000241">
    <property type="entry name" value="Low-density lipoprotein receptor-related protein 6"/>
    <property type="match status" value="1"/>
</dbReference>
<evidence type="ECO:0000256" key="1">
    <source>
        <dbReference type="ARBA" id="ARBA00022536"/>
    </source>
</evidence>
<evidence type="ECO:0000256" key="4">
    <source>
        <dbReference type="ARBA" id="ARBA00023157"/>
    </source>
</evidence>
<keyword evidence="1" id="KW-0245">EGF-like domain</keyword>
<dbReference type="Pfam" id="PF00058">
    <property type="entry name" value="Ldl_recept_b"/>
    <property type="match status" value="1"/>
</dbReference>
<protein>
    <submittedName>
        <fullName evidence="7">Low-density lipoprotein receptor-related protein 1</fullName>
    </submittedName>
</protein>
<dbReference type="Proteomes" id="UP000324222">
    <property type="component" value="Unassembled WGS sequence"/>
</dbReference>
<keyword evidence="2" id="KW-0732">Signal</keyword>
<dbReference type="PANTHER" id="PTHR46513">
    <property type="entry name" value="VITELLOGENIN RECEPTOR-LIKE PROTEIN-RELATED-RELATED"/>
    <property type="match status" value="1"/>
</dbReference>
<evidence type="ECO:0000256" key="3">
    <source>
        <dbReference type="ARBA" id="ARBA00022737"/>
    </source>
</evidence>
<dbReference type="SUPFAM" id="SSF63825">
    <property type="entry name" value="YWTD domain"/>
    <property type="match status" value="1"/>
</dbReference>
<comment type="caution">
    <text evidence="7">The sequence shown here is derived from an EMBL/GenBank/DDBJ whole genome shotgun (WGS) entry which is preliminary data.</text>
</comment>
<dbReference type="InterPro" id="IPR000033">
    <property type="entry name" value="LDLR_classB_rpt"/>
</dbReference>
<dbReference type="PANTHER" id="PTHR46513:SF13">
    <property type="entry name" value="EGF-LIKE DOMAIN-CONTAINING PROTEIN"/>
    <property type="match status" value="1"/>
</dbReference>
<proteinExistence type="predicted"/>
<dbReference type="Gene3D" id="2.120.10.30">
    <property type="entry name" value="TolB, C-terminal domain"/>
    <property type="match status" value="1"/>
</dbReference>
<dbReference type="InterPro" id="IPR050778">
    <property type="entry name" value="Cueball_EGF_LRP_Nidogen"/>
</dbReference>
<dbReference type="AlphaFoldDB" id="A0A5B7CSI2"/>
<feature type="repeat" description="LDL-receptor class B" evidence="6">
    <location>
        <begin position="168"/>
        <end position="210"/>
    </location>
</feature>